<dbReference type="EMBL" id="CP010519">
    <property type="protein sequence ID" value="AJE83857.1"/>
    <property type="molecule type" value="Genomic_DNA"/>
</dbReference>
<evidence type="ECO:0000256" key="1">
    <source>
        <dbReference type="SAM" id="MobiDB-lite"/>
    </source>
</evidence>
<dbReference type="AlphaFoldDB" id="A0A0B5F0M9"/>
<sequence length="115" mass="12346">MSVVTYFPGRGIYREPAYLEGKEVGKEEGAVEAKAAAVVRVLELRGIEVSQDVRERMAGCADPVLLDRWLERAPTATRAEALFEQPSTVGQAPAPIPAPASEPAAADSLPQTRQD</sequence>
<protein>
    <submittedName>
        <fullName evidence="2">Uncharacterized protein</fullName>
    </submittedName>
</protein>
<keyword evidence="3" id="KW-1185">Reference proteome</keyword>
<evidence type="ECO:0000313" key="2">
    <source>
        <dbReference type="EMBL" id="AJE83857.1"/>
    </source>
</evidence>
<accession>A0A0B5F0M9</accession>
<organism evidence="2 3">
    <name type="scientific">Streptomyces albus (strain ATCC 21838 / DSM 41398 / FERM P-419 / JCM 4703 / NBRC 107858)</name>
    <dbReference type="NCBI Taxonomy" id="1081613"/>
    <lineage>
        <taxon>Bacteria</taxon>
        <taxon>Bacillati</taxon>
        <taxon>Actinomycetota</taxon>
        <taxon>Actinomycetes</taxon>
        <taxon>Kitasatosporales</taxon>
        <taxon>Streptomycetaceae</taxon>
        <taxon>Streptomyces</taxon>
    </lineage>
</organism>
<evidence type="ECO:0000313" key="3">
    <source>
        <dbReference type="Proteomes" id="UP000031523"/>
    </source>
</evidence>
<dbReference type="PANTHER" id="PTHR34613:SF1">
    <property type="entry name" value="SLL6017 PROTEIN"/>
    <property type="match status" value="1"/>
</dbReference>
<dbReference type="PANTHER" id="PTHR34613">
    <property type="entry name" value="SLL0800 PROTEIN"/>
    <property type="match status" value="1"/>
</dbReference>
<gene>
    <name evidence="2" type="ORF">SLNWT_3481</name>
</gene>
<name>A0A0B5F0M9_STRA4</name>
<dbReference type="KEGG" id="sals:SLNWT_3481"/>
<dbReference type="Proteomes" id="UP000031523">
    <property type="component" value="Chromosome"/>
</dbReference>
<feature type="region of interest" description="Disordered" evidence="1">
    <location>
        <begin position="82"/>
        <end position="115"/>
    </location>
</feature>
<reference evidence="2 3" key="1">
    <citation type="submission" date="2015-01" db="EMBL/GenBank/DDBJ databases">
        <title>Enhanced salinomycin production by adjusting the supply of polyketide extender units in Streptomyce albus DSM 41398.</title>
        <authorList>
            <person name="Lu C."/>
        </authorList>
    </citation>
    <scope>NUCLEOTIDE SEQUENCE [LARGE SCALE GENOMIC DNA]</scope>
    <source>
        <strain evidence="3">ATCC 21838 / DSM 41398 / FERM P-419 / JCM 4703 / NBRC 107858</strain>
    </source>
</reference>
<proteinExistence type="predicted"/>